<dbReference type="Proteomes" id="UP000095413">
    <property type="component" value="Unassembled WGS sequence"/>
</dbReference>
<dbReference type="InterPro" id="IPR002491">
    <property type="entry name" value="ABC_transptr_periplasmic_BD"/>
</dbReference>
<organism evidence="4 5">
    <name type="scientific">Blautia obeum</name>
    <dbReference type="NCBI Taxonomy" id="40520"/>
    <lineage>
        <taxon>Bacteria</taxon>
        <taxon>Bacillati</taxon>
        <taxon>Bacillota</taxon>
        <taxon>Clostridia</taxon>
        <taxon>Lachnospirales</taxon>
        <taxon>Lachnospiraceae</taxon>
        <taxon>Blautia</taxon>
    </lineage>
</organism>
<dbReference type="EMBL" id="CZBA01000003">
    <property type="protein sequence ID" value="CUP23796.1"/>
    <property type="molecule type" value="Genomic_DNA"/>
</dbReference>
<feature type="domain" description="Fe/B12 periplasmic-binding" evidence="3">
    <location>
        <begin position="109"/>
        <end position="384"/>
    </location>
</feature>
<gene>
    <name evidence="4" type="ORF">ERS852533_00724</name>
</gene>
<dbReference type="PROSITE" id="PS50983">
    <property type="entry name" value="FE_B12_PBP"/>
    <property type="match status" value="1"/>
</dbReference>
<name>A0A174LM68_9FIRM</name>
<dbReference type="PANTHER" id="PTHR30535:SF34">
    <property type="entry name" value="MOLYBDATE-BINDING PROTEIN MOLA"/>
    <property type="match status" value="1"/>
</dbReference>
<dbReference type="SUPFAM" id="SSF53807">
    <property type="entry name" value="Helical backbone' metal receptor"/>
    <property type="match status" value="1"/>
</dbReference>
<proteinExistence type="inferred from homology"/>
<comment type="similarity">
    <text evidence="1">Belongs to the bacterial solute-binding protein 8 family.</text>
</comment>
<evidence type="ECO:0000259" key="3">
    <source>
        <dbReference type="PROSITE" id="PS50983"/>
    </source>
</evidence>
<dbReference type="AlphaFoldDB" id="A0A174LM68"/>
<evidence type="ECO:0000256" key="2">
    <source>
        <dbReference type="SAM" id="SignalP"/>
    </source>
</evidence>
<feature type="signal peptide" evidence="2">
    <location>
        <begin position="1"/>
        <end position="27"/>
    </location>
</feature>
<dbReference type="Gene3D" id="3.40.50.1980">
    <property type="entry name" value="Nitrogenase molybdenum iron protein domain"/>
    <property type="match status" value="2"/>
</dbReference>
<dbReference type="PANTHER" id="PTHR30535">
    <property type="entry name" value="VITAMIN B12-BINDING PROTEIN"/>
    <property type="match status" value="1"/>
</dbReference>
<accession>A0A174LM68</accession>
<dbReference type="InterPro" id="IPR050902">
    <property type="entry name" value="ABC_Transporter_SBP"/>
</dbReference>
<evidence type="ECO:0000313" key="4">
    <source>
        <dbReference type="EMBL" id="CUP23796.1"/>
    </source>
</evidence>
<reference evidence="4 5" key="1">
    <citation type="submission" date="2015-09" db="EMBL/GenBank/DDBJ databases">
        <authorList>
            <consortium name="Pathogen Informatics"/>
        </authorList>
    </citation>
    <scope>NUCLEOTIDE SEQUENCE [LARGE SCALE GENOMIC DNA]</scope>
    <source>
        <strain evidence="4 5">2789STDY5834921</strain>
    </source>
</reference>
<sequence>MKKKLRMFLCAALTASMMATAPALVQAAEEKETTETTESNAVRQDLAGLKYDHSLELQYADQFSVDYYEDGYALITIAGDGQFLLVPEGKEAPEGLDSDIAVIKQPLDNIYLVATSAMDLFCALDGLDSISLSGTNADGWYIDEAKKALEDGSISFAGKYSAPDYELILSKNCDLAIESTMIYHKPEVKEKLEQFGIPVLVEHSSYESHPLGRTEWLKLYGVLLGKEELADKLFQEQVDKLKAIEDSESTGKTVAFFYINSVGAANVRKSGDYVSKMIELAGGKYIFSDLGAEDDNSLSTMNMQMEEFYAGAKDADYIIYNSTIDGELTDISQMLEKSSLLADFKAVKDGNVWCTNQNLFQETMELGTMIEDIHTMLTSDDPNLDTLTYMHKLK</sequence>
<keyword evidence="2" id="KW-0732">Signal</keyword>
<feature type="chain" id="PRO_5008027090" evidence="2">
    <location>
        <begin position="28"/>
        <end position="394"/>
    </location>
</feature>
<evidence type="ECO:0000313" key="5">
    <source>
        <dbReference type="Proteomes" id="UP000095413"/>
    </source>
</evidence>
<protein>
    <submittedName>
        <fullName evidence="4">ABC-type Fe3+-citrate transport system, periplasmic component</fullName>
    </submittedName>
</protein>
<evidence type="ECO:0000256" key="1">
    <source>
        <dbReference type="ARBA" id="ARBA00008814"/>
    </source>
</evidence>
<dbReference type="RefSeq" id="WP_227190361.1">
    <property type="nucleotide sequence ID" value="NZ_CZBA01000003.1"/>
</dbReference>
<dbReference type="Pfam" id="PF01497">
    <property type="entry name" value="Peripla_BP_2"/>
    <property type="match status" value="1"/>
</dbReference>